<proteinExistence type="predicted"/>
<protein>
    <submittedName>
        <fullName evidence="1">Uncharacterized protein</fullName>
    </submittedName>
</protein>
<dbReference type="Proteomes" id="UP001372338">
    <property type="component" value="Unassembled WGS sequence"/>
</dbReference>
<accession>A0AAN9F3E1</accession>
<organism evidence="1 2">
    <name type="scientific">Crotalaria pallida</name>
    <name type="common">Smooth rattlebox</name>
    <name type="synonym">Crotalaria striata</name>
    <dbReference type="NCBI Taxonomy" id="3830"/>
    <lineage>
        <taxon>Eukaryota</taxon>
        <taxon>Viridiplantae</taxon>
        <taxon>Streptophyta</taxon>
        <taxon>Embryophyta</taxon>
        <taxon>Tracheophyta</taxon>
        <taxon>Spermatophyta</taxon>
        <taxon>Magnoliopsida</taxon>
        <taxon>eudicotyledons</taxon>
        <taxon>Gunneridae</taxon>
        <taxon>Pentapetalae</taxon>
        <taxon>rosids</taxon>
        <taxon>fabids</taxon>
        <taxon>Fabales</taxon>
        <taxon>Fabaceae</taxon>
        <taxon>Papilionoideae</taxon>
        <taxon>50 kb inversion clade</taxon>
        <taxon>genistoids sensu lato</taxon>
        <taxon>core genistoids</taxon>
        <taxon>Crotalarieae</taxon>
        <taxon>Crotalaria</taxon>
    </lineage>
</organism>
<comment type="caution">
    <text evidence="1">The sequence shown here is derived from an EMBL/GenBank/DDBJ whole genome shotgun (WGS) entry which is preliminary data.</text>
</comment>
<evidence type="ECO:0000313" key="1">
    <source>
        <dbReference type="EMBL" id="KAK7268161.1"/>
    </source>
</evidence>
<name>A0AAN9F3E1_CROPI</name>
<dbReference type="AlphaFoldDB" id="A0AAN9F3E1"/>
<gene>
    <name evidence="1" type="ORF">RIF29_20848</name>
</gene>
<sequence>MVSFNLVMFTKWFTSNQNEPKLLRRFVPRLYAIPRTKKENMERGCWLRFLMTKDTLSFQDIHKSIPRFGIGCCK</sequence>
<reference evidence="1 2" key="1">
    <citation type="submission" date="2024-01" db="EMBL/GenBank/DDBJ databases">
        <title>The genomes of 5 underutilized Papilionoideae crops provide insights into root nodulation and disease resistanc.</title>
        <authorList>
            <person name="Yuan L."/>
        </authorList>
    </citation>
    <scope>NUCLEOTIDE SEQUENCE [LARGE SCALE GENOMIC DNA]</scope>
    <source>
        <strain evidence="1">ZHUSHIDOU_FW_LH</strain>
        <tissue evidence="1">Leaf</tissue>
    </source>
</reference>
<dbReference type="EMBL" id="JAYWIO010000004">
    <property type="protein sequence ID" value="KAK7268161.1"/>
    <property type="molecule type" value="Genomic_DNA"/>
</dbReference>
<evidence type="ECO:0000313" key="2">
    <source>
        <dbReference type="Proteomes" id="UP001372338"/>
    </source>
</evidence>
<keyword evidence="2" id="KW-1185">Reference proteome</keyword>